<evidence type="ECO:0008006" key="8">
    <source>
        <dbReference type="Google" id="ProtNLM"/>
    </source>
</evidence>
<proteinExistence type="predicted"/>
<keyword evidence="7" id="KW-1185">Reference proteome</keyword>
<dbReference type="PANTHER" id="PTHR32183:SF11">
    <property type="entry name" value="THIOL METHYLTRANSFERASE 2-RELATED"/>
    <property type="match status" value="1"/>
</dbReference>
<dbReference type="OrthoDB" id="276151at2759"/>
<dbReference type="GO" id="GO:0032259">
    <property type="term" value="P:methylation"/>
    <property type="evidence" value="ECO:0007669"/>
    <property type="project" value="UniProtKB-KW"/>
</dbReference>
<dbReference type="Gene3D" id="3.40.50.150">
    <property type="entry name" value="Vaccinia Virus protein VP39"/>
    <property type="match status" value="1"/>
</dbReference>
<dbReference type="EMBL" id="JANBPT010000121">
    <property type="protein sequence ID" value="KAJ1927360.1"/>
    <property type="molecule type" value="Genomic_DNA"/>
</dbReference>
<evidence type="ECO:0000256" key="4">
    <source>
        <dbReference type="ARBA" id="ARBA00022691"/>
    </source>
</evidence>
<dbReference type="AlphaFoldDB" id="A0A9W8AH01"/>
<dbReference type="InterPro" id="IPR029063">
    <property type="entry name" value="SAM-dependent_MTases_sf"/>
</dbReference>
<sequence length="284" mass="31906">MADHREATEASEFWNQKWKDGDVKWDLGEPAPSLGVLLDSWAIQEFLKLDPVRFNSQGDAEATTSPAAETQPPTPVNGQHPLAKNLKEHRPTRSEPTVDRKTWSEAMKLDKLPKLPSAEGGDGYRHALVPGCGSGYDAVLLAEYGWKVKGVDLSPIAIDRARFIASNYPFEDRIEFEDRDFFTLEPPNSGYQLIFDYTFFCALDPSLREKWAIKMAELLAADGVLVTLMFPTKKFRDHEPPFVSTPEDYAKVLGPHFKQVDMVAEVSPASPRAGYECFAVWQKL</sequence>
<feature type="compositionally biased region" description="Basic and acidic residues" evidence="5">
    <location>
        <begin position="85"/>
        <end position="103"/>
    </location>
</feature>
<feature type="region of interest" description="Disordered" evidence="5">
    <location>
        <begin position="57"/>
        <end position="103"/>
    </location>
</feature>
<dbReference type="PANTHER" id="PTHR32183">
    <property type="match status" value="1"/>
</dbReference>
<keyword evidence="3" id="KW-0808">Transferase</keyword>
<reference evidence="6" key="1">
    <citation type="submission" date="2022-07" db="EMBL/GenBank/DDBJ databases">
        <title>Phylogenomic reconstructions and comparative analyses of Kickxellomycotina fungi.</title>
        <authorList>
            <person name="Reynolds N.K."/>
            <person name="Stajich J.E."/>
            <person name="Barry K."/>
            <person name="Grigoriev I.V."/>
            <person name="Crous P."/>
            <person name="Smith M.E."/>
        </authorList>
    </citation>
    <scope>NUCLEOTIDE SEQUENCE</scope>
    <source>
        <strain evidence="6">RSA 861</strain>
    </source>
</reference>
<organism evidence="6 7">
    <name type="scientific">Tieghemiomyces parasiticus</name>
    <dbReference type="NCBI Taxonomy" id="78921"/>
    <lineage>
        <taxon>Eukaryota</taxon>
        <taxon>Fungi</taxon>
        <taxon>Fungi incertae sedis</taxon>
        <taxon>Zoopagomycota</taxon>
        <taxon>Kickxellomycotina</taxon>
        <taxon>Dimargaritomycetes</taxon>
        <taxon>Dimargaritales</taxon>
        <taxon>Dimargaritaceae</taxon>
        <taxon>Tieghemiomyces</taxon>
    </lineage>
</organism>
<dbReference type="Pfam" id="PF05724">
    <property type="entry name" value="TPMT"/>
    <property type="match status" value="1"/>
</dbReference>
<keyword evidence="1" id="KW-0597">Phosphoprotein</keyword>
<protein>
    <recommendedName>
        <fullName evidence="8">Thiol methyltransferase 1</fullName>
    </recommendedName>
</protein>
<keyword evidence="2" id="KW-0489">Methyltransferase</keyword>
<accession>A0A9W8AH01</accession>
<name>A0A9W8AH01_9FUNG</name>
<comment type="caution">
    <text evidence="6">The sequence shown here is derived from an EMBL/GenBank/DDBJ whole genome shotgun (WGS) entry which is preliminary data.</text>
</comment>
<dbReference type="CDD" id="cd02440">
    <property type="entry name" value="AdoMet_MTases"/>
    <property type="match status" value="1"/>
</dbReference>
<evidence type="ECO:0000313" key="7">
    <source>
        <dbReference type="Proteomes" id="UP001150569"/>
    </source>
</evidence>
<evidence type="ECO:0000256" key="1">
    <source>
        <dbReference type="ARBA" id="ARBA00022553"/>
    </source>
</evidence>
<keyword evidence="4" id="KW-0949">S-adenosyl-L-methionine</keyword>
<dbReference type="PROSITE" id="PS51585">
    <property type="entry name" value="SAM_MT_TPMT"/>
    <property type="match status" value="1"/>
</dbReference>
<evidence type="ECO:0000256" key="3">
    <source>
        <dbReference type="ARBA" id="ARBA00022679"/>
    </source>
</evidence>
<evidence type="ECO:0000313" key="6">
    <source>
        <dbReference type="EMBL" id="KAJ1927360.1"/>
    </source>
</evidence>
<dbReference type="SUPFAM" id="SSF53335">
    <property type="entry name" value="S-adenosyl-L-methionine-dependent methyltransferases"/>
    <property type="match status" value="1"/>
</dbReference>
<dbReference type="GO" id="GO:0008757">
    <property type="term" value="F:S-adenosylmethionine-dependent methyltransferase activity"/>
    <property type="evidence" value="ECO:0007669"/>
    <property type="project" value="InterPro"/>
</dbReference>
<gene>
    <name evidence="6" type="ORF">IWQ60_002992</name>
</gene>
<dbReference type="Proteomes" id="UP001150569">
    <property type="component" value="Unassembled WGS sequence"/>
</dbReference>
<dbReference type="InterPro" id="IPR008854">
    <property type="entry name" value="TPMT"/>
</dbReference>
<evidence type="ECO:0000256" key="2">
    <source>
        <dbReference type="ARBA" id="ARBA00022603"/>
    </source>
</evidence>
<evidence type="ECO:0000256" key="5">
    <source>
        <dbReference type="SAM" id="MobiDB-lite"/>
    </source>
</evidence>
<feature type="compositionally biased region" description="Polar residues" evidence="5">
    <location>
        <begin position="57"/>
        <end position="68"/>
    </location>
</feature>